<organism evidence="1 2">
    <name type="scientific">Leptonema illini DSM 21528</name>
    <dbReference type="NCBI Taxonomy" id="929563"/>
    <lineage>
        <taxon>Bacteria</taxon>
        <taxon>Pseudomonadati</taxon>
        <taxon>Spirochaetota</taxon>
        <taxon>Spirochaetia</taxon>
        <taxon>Leptospirales</taxon>
        <taxon>Leptospiraceae</taxon>
        <taxon>Leptonema</taxon>
    </lineage>
</organism>
<evidence type="ECO:0000313" key="1">
    <source>
        <dbReference type="EMBL" id="EHQ05821.1"/>
    </source>
</evidence>
<dbReference type="Proteomes" id="UP000005737">
    <property type="component" value="Unassembled WGS sequence"/>
</dbReference>
<sequence length="143" mass="16051">MKAPKPGTIQWNGSACTLFFAYDGPDLEWQFDANENPIQPGGQSLAVALSEGLASTGIQTSAVNQHSYFGWSFTTVVTPYRIYHVANCVGRHAALTCHFKGPLSHIILRKKRHRFQEEYLRRLIDELSSIPSTFRLPQESQIS</sequence>
<keyword evidence="2" id="KW-1185">Reference proteome</keyword>
<accession>H2CGX9</accession>
<dbReference type="EMBL" id="JH597773">
    <property type="protein sequence ID" value="EHQ05821.1"/>
    <property type="molecule type" value="Genomic_DNA"/>
</dbReference>
<reference evidence="1 2" key="1">
    <citation type="submission" date="2011-10" db="EMBL/GenBank/DDBJ databases">
        <title>The Improved High-Quality Draft genome of Leptonema illini DSM 21528.</title>
        <authorList>
            <consortium name="US DOE Joint Genome Institute (JGI-PGF)"/>
            <person name="Lucas S."/>
            <person name="Copeland A."/>
            <person name="Lapidus A."/>
            <person name="Glavina del Rio T."/>
            <person name="Dalin E."/>
            <person name="Tice H."/>
            <person name="Bruce D."/>
            <person name="Goodwin L."/>
            <person name="Pitluck S."/>
            <person name="Peters L."/>
            <person name="Mikhailova N."/>
            <person name="Held B."/>
            <person name="Kyrpides N."/>
            <person name="Mavromatis K."/>
            <person name="Ivanova N."/>
            <person name="Markowitz V."/>
            <person name="Cheng J.-F."/>
            <person name="Hugenholtz P."/>
            <person name="Woyke T."/>
            <person name="Wu D."/>
            <person name="Gronow S."/>
            <person name="Wellnitz S."/>
            <person name="Brambilla E.-M."/>
            <person name="Klenk H.-P."/>
            <person name="Eisen J.A."/>
        </authorList>
    </citation>
    <scope>NUCLEOTIDE SEQUENCE [LARGE SCALE GENOMIC DNA]</scope>
    <source>
        <strain evidence="1 2">DSM 21528</strain>
    </source>
</reference>
<dbReference type="AlphaFoldDB" id="H2CGX9"/>
<protein>
    <submittedName>
        <fullName evidence="1">Uncharacterized protein</fullName>
    </submittedName>
</protein>
<name>H2CGX9_9LEPT</name>
<evidence type="ECO:0000313" key="2">
    <source>
        <dbReference type="Proteomes" id="UP000005737"/>
    </source>
</evidence>
<gene>
    <name evidence="1" type="ORF">Lepil_1126</name>
</gene>
<proteinExistence type="predicted"/>
<dbReference type="RefSeq" id="WP_002770805.1">
    <property type="nucleotide sequence ID" value="NZ_JH597773.1"/>
</dbReference>
<dbReference type="HOGENOM" id="CLU_1803792_0_0_12"/>